<evidence type="ECO:0000313" key="2">
    <source>
        <dbReference type="Proteomes" id="UP000005709"/>
    </source>
</evidence>
<dbReference type="Gene3D" id="1.25.10.90">
    <property type="match status" value="1"/>
</dbReference>
<dbReference type="CDD" id="cd06561">
    <property type="entry name" value="AlkD_like"/>
    <property type="match status" value="1"/>
</dbReference>
<accession>C8PG62</accession>
<reference evidence="1 2" key="1">
    <citation type="submission" date="2009-07" db="EMBL/GenBank/DDBJ databases">
        <authorList>
            <person name="Madupu R."/>
            <person name="Sebastian Y."/>
            <person name="Durkin A.S."/>
            <person name="Torralba M."/>
            <person name="Methe B."/>
            <person name="Sutton G.G."/>
            <person name="Strausberg R.L."/>
            <person name="Nelson K.E."/>
        </authorList>
    </citation>
    <scope>NUCLEOTIDE SEQUENCE [LARGE SCALE GENOMIC DNA]</scope>
    <source>
        <strain evidence="1 2">RM3268</strain>
    </source>
</reference>
<dbReference type="PANTHER" id="PTHR34070:SF1">
    <property type="entry name" value="DNA ALKYLATION REPAIR PROTEIN"/>
    <property type="match status" value="1"/>
</dbReference>
<dbReference type="PANTHER" id="PTHR34070">
    <property type="entry name" value="ARMADILLO-TYPE FOLD"/>
    <property type="match status" value="1"/>
</dbReference>
<organism evidence="1 2">
    <name type="scientific">Campylobacter gracilis RM3268</name>
    <dbReference type="NCBI Taxonomy" id="553220"/>
    <lineage>
        <taxon>Bacteria</taxon>
        <taxon>Pseudomonadati</taxon>
        <taxon>Campylobacterota</taxon>
        <taxon>Epsilonproteobacteria</taxon>
        <taxon>Campylobacterales</taxon>
        <taxon>Campylobacteraceae</taxon>
        <taxon>Campylobacter</taxon>
    </lineage>
</organism>
<dbReference type="EMBL" id="ACYG01000019">
    <property type="protein sequence ID" value="EEV18100.1"/>
    <property type="molecule type" value="Genomic_DNA"/>
</dbReference>
<dbReference type="Pfam" id="PF08713">
    <property type="entry name" value="DNA_alkylation"/>
    <property type="match status" value="1"/>
</dbReference>
<protein>
    <recommendedName>
        <fullName evidence="3">DNA alkylation repair enzyme</fullName>
    </recommendedName>
</protein>
<gene>
    <name evidence="1" type="ORF">CAMGR0001_0855</name>
</gene>
<sequence>MDLQENMLGQLRALSEEKFAQFSQRLIPAPQILGVRTPALRALARKSFAALSTADEARRELQKYKPVFHEEFVLKSFFIMLFKQDETKFALASDFIKTMPNWAVCDMFAPKFKNAAFADALLKQAKSGADEFERRFFYVYFMRNMDAITPEEFFEICAAESDERYYVQMGAAWAIAEMFIKQREITLAFLESKRAVKFIQNKAISKIRDSFRVSKAEKDALLKYKI</sequence>
<evidence type="ECO:0008006" key="3">
    <source>
        <dbReference type="Google" id="ProtNLM"/>
    </source>
</evidence>
<dbReference type="SUPFAM" id="SSF48371">
    <property type="entry name" value="ARM repeat"/>
    <property type="match status" value="1"/>
</dbReference>
<dbReference type="Proteomes" id="UP000005709">
    <property type="component" value="Unassembled WGS sequence"/>
</dbReference>
<dbReference type="InterPro" id="IPR016024">
    <property type="entry name" value="ARM-type_fold"/>
</dbReference>
<comment type="caution">
    <text evidence="1">The sequence shown here is derived from an EMBL/GenBank/DDBJ whole genome shotgun (WGS) entry which is preliminary data.</text>
</comment>
<dbReference type="InterPro" id="IPR014825">
    <property type="entry name" value="DNA_alkylation"/>
</dbReference>
<dbReference type="AlphaFoldDB" id="C8PG62"/>
<evidence type="ECO:0000313" key="1">
    <source>
        <dbReference type="EMBL" id="EEV18100.1"/>
    </source>
</evidence>
<dbReference type="STRING" id="824.CGRAC_1186"/>
<dbReference type="RefSeq" id="WP_005870390.1">
    <property type="nucleotide sequence ID" value="NZ_ACYG01000019.1"/>
</dbReference>
<proteinExistence type="predicted"/>
<name>C8PG62_9BACT</name>
<dbReference type="OrthoDB" id="9797095at2"/>
<keyword evidence="2" id="KW-1185">Reference proteome</keyword>
<dbReference type="eggNOG" id="COG4912">
    <property type="taxonomic scope" value="Bacteria"/>
</dbReference>